<dbReference type="PROSITE" id="PS00531">
    <property type="entry name" value="RNASE_T2_2"/>
    <property type="match status" value="1"/>
</dbReference>
<evidence type="ECO:0000256" key="12">
    <source>
        <dbReference type="ARBA" id="ARBA00023180"/>
    </source>
</evidence>
<dbReference type="PANTHER" id="PTHR11240">
    <property type="entry name" value="RIBONUCLEASE T2"/>
    <property type="match status" value="1"/>
</dbReference>
<evidence type="ECO:0000259" key="19">
    <source>
        <dbReference type="Pfam" id="PF25488"/>
    </source>
</evidence>
<comment type="function">
    <text evidence="14">Rnase which modulates cell survival under stress conditions. Released from the vacuole to the cytoplasm during stress to promote tRNA and rRNA cleavage and to activate separately a downstream pathway that promotes cell death. Involved in cell size, vacuolar morphology and growth at high temperatures and high salt concentration.</text>
</comment>
<comment type="similarity">
    <text evidence="3 17">Belongs to the RNase T2 family.</text>
</comment>
<evidence type="ECO:0000256" key="8">
    <source>
        <dbReference type="ARBA" id="ARBA00022729"/>
    </source>
</evidence>
<evidence type="ECO:0000256" key="9">
    <source>
        <dbReference type="ARBA" id="ARBA00022759"/>
    </source>
</evidence>
<dbReference type="OrthoDB" id="435754at2759"/>
<feature type="region of interest" description="Disordered" evidence="18">
    <location>
        <begin position="254"/>
        <end position="296"/>
    </location>
</feature>
<dbReference type="VEuPathDB" id="FungiDB:P175DRAFT_0515837"/>
<evidence type="ECO:0000256" key="10">
    <source>
        <dbReference type="ARBA" id="ARBA00022801"/>
    </source>
</evidence>
<comment type="subcellular location">
    <subcellularLocation>
        <location evidence="2">Cytoplasm</location>
    </subcellularLocation>
    <subcellularLocation>
        <location evidence="1">Vacuole lumen</location>
    </subcellularLocation>
</comment>
<dbReference type="Gene3D" id="3.90.730.10">
    <property type="entry name" value="Ribonuclease T2-like"/>
    <property type="match status" value="1"/>
</dbReference>
<evidence type="ECO:0000256" key="3">
    <source>
        <dbReference type="ARBA" id="ARBA00007469"/>
    </source>
</evidence>
<evidence type="ECO:0000313" key="20">
    <source>
        <dbReference type="EMBL" id="KKK15229.1"/>
    </source>
</evidence>
<evidence type="ECO:0000256" key="2">
    <source>
        <dbReference type="ARBA" id="ARBA00004496"/>
    </source>
</evidence>
<evidence type="ECO:0000256" key="17">
    <source>
        <dbReference type="RuleBase" id="RU004328"/>
    </source>
</evidence>
<proteinExistence type="inferred from homology"/>
<feature type="active site" evidence="16">
    <location>
        <position position="148"/>
    </location>
</feature>
<organism evidence="20 21">
    <name type="scientific">Aspergillus ochraceoroseus</name>
    <dbReference type="NCBI Taxonomy" id="138278"/>
    <lineage>
        <taxon>Eukaryota</taxon>
        <taxon>Fungi</taxon>
        <taxon>Dikarya</taxon>
        <taxon>Ascomycota</taxon>
        <taxon>Pezizomycotina</taxon>
        <taxon>Eurotiomycetes</taxon>
        <taxon>Eurotiomycetidae</taxon>
        <taxon>Eurotiales</taxon>
        <taxon>Aspergillaceae</taxon>
        <taxon>Aspergillus</taxon>
        <taxon>Aspergillus subgen. Nidulantes</taxon>
    </lineage>
</organism>
<evidence type="ECO:0000256" key="4">
    <source>
        <dbReference type="ARBA" id="ARBA00012571"/>
    </source>
</evidence>
<name>A0A0F8U662_9EURO</name>
<feature type="active site" evidence="16">
    <location>
        <position position="152"/>
    </location>
</feature>
<keyword evidence="11" id="KW-1015">Disulfide bond</keyword>
<dbReference type="Proteomes" id="UP000034947">
    <property type="component" value="Unassembled WGS sequence"/>
</dbReference>
<evidence type="ECO:0000256" key="16">
    <source>
        <dbReference type="PIRSR" id="PIRSR633697-1"/>
    </source>
</evidence>
<reference evidence="20 21" key="1">
    <citation type="submission" date="2015-02" db="EMBL/GenBank/DDBJ databases">
        <title>Draft Genome Sequences of Two Closely-Related Aflatoxigenic Aspergillus Species Obtained from the Cote d'Ivoire.</title>
        <authorList>
            <person name="Moore G.G."/>
            <person name="Beltz S.B."/>
            <person name="Mack B.M."/>
        </authorList>
    </citation>
    <scope>NUCLEOTIDE SEQUENCE [LARGE SCALE GENOMIC DNA]</scope>
    <source>
        <strain evidence="20 21">SRRC1432</strain>
    </source>
</reference>
<evidence type="ECO:0000256" key="5">
    <source>
        <dbReference type="ARBA" id="ARBA00022490"/>
    </source>
</evidence>
<keyword evidence="10" id="KW-0378">Hydrolase</keyword>
<dbReference type="GO" id="GO:0006401">
    <property type="term" value="P:RNA catabolic process"/>
    <property type="evidence" value="ECO:0007669"/>
    <property type="project" value="TreeGrafter"/>
</dbReference>
<evidence type="ECO:0000256" key="13">
    <source>
        <dbReference type="ARBA" id="ARBA00023239"/>
    </source>
</evidence>
<keyword evidence="6" id="KW-0926">Vacuole</keyword>
<feature type="domain" description="RNase T2-like C-terminal" evidence="19">
    <location>
        <begin position="298"/>
        <end position="436"/>
    </location>
</feature>
<dbReference type="FunFam" id="3.90.730.10:FF:000004">
    <property type="entry name" value="Ribonuclease T2-like"/>
    <property type="match status" value="1"/>
</dbReference>
<feature type="compositionally biased region" description="Basic and acidic residues" evidence="18">
    <location>
        <begin position="279"/>
        <end position="289"/>
    </location>
</feature>
<dbReference type="InterPro" id="IPR001568">
    <property type="entry name" value="RNase_T2-like"/>
</dbReference>
<dbReference type="GO" id="GO:0005775">
    <property type="term" value="C:vacuolar lumen"/>
    <property type="evidence" value="ECO:0007669"/>
    <property type="project" value="UniProtKB-SubCell"/>
</dbReference>
<dbReference type="InterPro" id="IPR036430">
    <property type="entry name" value="RNase_T2-like_sf"/>
</dbReference>
<evidence type="ECO:0000256" key="14">
    <source>
        <dbReference type="ARBA" id="ARBA00025494"/>
    </source>
</evidence>
<dbReference type="EMBL" id="JYKN01002759">
    <property type="protein sequence ID" value="KKK15229.1"/>
    <property type="molecule type" value="Genomic_DNA"/>
</dbReference>
<evidence type="ECO:0000256" key="18">
    <source>
        <dbReference type="SAM" id="MobiDB-lite"/>
    </source>
</evidence>
<dbReference type="GO" id="GO:0005576">
    <property type="term" value="C:extracellular region"/>
    <property type="evidence" value="ECO:0007669"/>
    <property type="project" value="TreeGrafter"/>
</dbReference>
<dbReference type="InterPro" id="IPR057328">
    <property type="entry name" value="RNaseT2L_C"/>
</dbReference>
<keyword evidence="12" id="KW-0325">Glycoprotein</keyword>
<dbReference type="CDD" id="cd01061">
    <property type="entry name" value="RNase_T2_euk"/>
    <property type="match status" value="1"/>
</dbReference>
<dbReference type="Pfam" id="PF00445">
    <property type="entry name" value="Ribonuclease_T2"/>
    <property type="match status" value="1"/>
</dbReference>
<evidence type="ECO:0000256" key="15">
    <source>
        <dbReference type="ARBA" id="ARBA00071169"/>
    </source>
</evidence>
<keyword evidence="9" id="KW-0255">Endonuclease</keyword>
<dbReference type="SUPFAM" id="SSF55895">
    <property type="entry name" value="Ribonuclease Rh-like"/>
    <property type="match status" value="1"/>
</dbReference>
<protein>
    <recommendedName>
        <fullName evidence="15">Ribonuclease T2-like</fullName>
        <ecNumber evidence="4">4.6.1.19</ecNumber>
    </recommendedName>
</protein>
<dbReference type="InterPro" id="IPR033130">
    <property type="entry name" value="RNase_T2_His_AS_2"/>
</dbReference>
<dbReference type="EC" id="4.6.1.19" evidence="4"/>
<evidence type="ECO:0000256" key="1">
    <source>
        <dbReference type="ARBA" id="ARBA00004410"/>
    </source>
</evidence>
<dbReference type="GO" id="GO:0016787">
    <property type="term" value="F:hydrolase activity"/>
    <property type="evidence" value="ECO:0007669"/>
    <property type="project" value="UniProtKB-KW"/>
</dbReference>
<dbReference type="AlphaFoldDB" id="A0A0F8U662"/>
<evidence type="ECO:0000256" key="6">
    <source>
        <dbReference type="ARBA" id="ARBA00022554"/>
    </source>
</evidence>
<dbReference type="InterPro" id="IPR018188">
    <property type="entry name" value="RNase_T2_His_AS_1"/>
</dbReference>
<evidence type="ECO:0000313" key="21">
    <source>
        <dbReference type="Proteomes" id="UP000034947"/>
    </source>
</evidence>
<dbReference type="GO" id="GO:0033897">
    <property type="term" value="F:ribonuclease T2 activity"/>
    <property type="evidence" value="ECO:0007669"/>
    <property type="project" value="UniProtKB-EC"/>
</dbReference>
<dbReference type="InterPro" id="IPR033697">
    <property type="entry name" value="Ribonuclease_T2_eukaryotic"/>
</dbReference>
<feature type="active site" evidence="16">
    <location>
        <position position="90"/>
    </location>
</feature>
<dbReference type="PROSITE" id="PS00530">
    <property type="entry name" value="RNASE_T2_1"/>
    <property type="match status" value="1"/>
</dbReference>
<evidence type="ECO:0000256" key="7">
    <source>
        <dbReference type="ARBA" id="ARBA00022722"/>
    </source>
</evidence>
<keyword evidence="8" id="KW-0732">Signal</keyword>
<gene>
    <name evidence="20" type="ORF">AOCH_005274</name>
</gene>
<dbReference type="PANTHER" id="PTHR11240:SF22">
    <property type="entry name" value="RIBONUCLEASE T2"/>
    <property type="match status" value="1"/>
</dbReference>
<comment type="caution">
    <text evidence="20">The sequence shown here is derived from an EMBL/GenBank/DDBJ whole genome shotgun (WGS) entry which is preliminary data.</text>
</comment>
<evidence type="ECO:0000256" key="11">
    <source>
        <dbReference type="ARBA" id="ARBA00023157"/>
    </source>
</evidence>
<keyword evidence="13" id="KW-0456">Lyase</keyword>
<keyword evidence="7" id="KW-0540">Nuclease</keyword>
<dbReference type="GO" id="GO:0003723">
    <property type="term" value="F:RNA binding"/>
    <property type="evidence" value="ECO:0007669"/>
    <property type="project" value="InterPro"/>
</dbReference>
<dbReference type="Pfam" id="PF25488">
    <property type="entry name" value="RNaseT2L_C"/>
    <property type="match status" value="1"/>
</dbReference>
<keyword evidence="5" id="KW-0963">Cytoplasm</keyword>
<keyword evidence="21" id="KW-1185">Reference proteome</keyword>
<sequence>MEQGLLDSIPGPQQILRTITGSLGLSSISNPELSPPAHTYQQCPRAELSCKTSYHGQDTCCFNYPGGQMLQTQFWDADPAIGPEDSWTIHGLWPDHCNGGFDQFCDSTRKYSNISLILVDAGRRDLLDEMTMYWKDWKGDDAHLWEHEWNKHGTCVSTLETHCYSDYFPQEEVVDYFDKAVELFRGLPTYKTLANAGIVPSHTETYTRSEIEDTLSKEHGATVTIRCRSHHLNEVWYYYNVQGPLQTGKFVASEPDGQTSNCPSTGIIYQPKTPRKRPGHEPTTTRHPSEPTNPPGIPFLGRGNLMVSAMGTQRGCIISRGTWYTSGTCATFRGKKVTGALFAPFPFPPSPSNLINSWTDDTFTLESRRGICAIEEDMFTCGPHISSPMEFSLEDGKLSYRGNTSFFADKAPKGTVQSDIFASEDNHPIELAITWRGGH</sequence>
<accession>A0A0F8U662</accession>